<evidence type="ECO:0000256" key="4">
    <source>
        <dbReference type="ARBA" id="ARBA00022729"/>
    </source>
</evidence>
<feature type="domain" description="Ig-like" evidence="13">
    <location>
        <begin position="640"/>
        <end position="723"/>
    </location>
</feature>
<dbReference type="Gene3D" id="2.60.40.10">
    <property type="entry name" value="Immunoglobulins"/>
    <property type="match status" value="17"/>
</dbReference>
<dbReference type="Proteomes" id="UP001153954">
    <property type="component" value="Unassembled WGS sequence"/>
</dbReference>
<comment type="similarity">
    <text evidence="9">Belongs to the hemolin family.</text>
</comment>
<feature type="domain" description="Ig-like" evidence="13">
    <location>
        <begin position="265"/>
        <end position="354"/>
    </location>
</feature>
<keyword evidence="5" id="KW-0677">Repeat</keyword>
<dbReference type="Pfam" id="PF07679">
    <property type="entry name" value="I-set"/>
    <property type="match status" value="8"/>
</dbReference>
<feature type="domain" description="Ig-like" evidence="13">
    <location>
        <begin position="1458"/>
        <end position="1550"/>
    </location>
</feature>
<proteinExistence type="inferred from homology"/>
<organism evidence="14 15">
    <name type="scientific">Euphydryas editha</name>
    <name type="common">Edith's checkerspot</name>
    <dbReference type="NCBI Taxonomy" id="104508"/>
    <lineage>
        <taxon>Eukaryota</taxon>
        <taxon>Metazoa</taxon>
        <taxon>Ecdysozoa</taxon>
        <taxon>Arthropoda</taxon>
        <taxon>Hexapoda</taxon>
        <taxon>Insecta</taxon>
        <taxon>Pterygota</taxon>
        <taxon>Neoptera</taxon>
        <taxon>Endopterygota</taxon>
        <taxon>Lepidoptera</taxon>
        <taxon>Glossata</taxon>
        <taxon>Ditrysia</taxon>
        <taxon>Papilionoidea</taxon>
        <taxon>Nymphalidae</taxon>
        <taxon>Nymphalinae</taxon>
        <taxon>Euphydryas</taxon>
    </lineage>
</organism>
<dbReference type="Gene3D" id="2.10.25.10">
    <property type="entry name" value="Laminin"/>
    <property type="match status" value="2"/>
</dbReference>
<evidence type="ECO:0000256" key="1">
    <source>
        <dbReference type="ARBA" id="ARBA00004613"/>
    </source>
</evidence>
<dbReference type="InterPro" id="IPR009030">
    <property type="entry name" value="Growth_fac_rcpt_cys_sf"/>
</dbReference>
<dbReference type="PROSITE" id="PS00010">
    <property type="entry name" value="ASX_HYDROXYL"/>
    <property type="match status" value="1"/>
</dbReference>
<dbReference type="InterPro" id="IPR050958">
    <property type="entry name" value="Cell_Adh-Cytoskel_Orgn"/>
</dbReference>
<feature type="domain" description="Ig-like" evidence="13">
    <location>
        <begin position="1"/>
        <end position="76"/>
    </location>
</feature>
<dbReference type="SMART" id="SM00408">
    <property type="entry name" value="IGc2"/>
    <property type="match status" value="15"/>
</dbReference>
<dbReference type="InterPro" id="IPR018097">
    <property type="entry name" value="EGF_Ca-bd_CS"/>
</dbReference>
<dbReference type="InterPro" id="IPR000152">
    <property type="entry name" value="EGF-type_Asp/Asn_hydroxyl_site"/>
</dbReference>
<dbReference type="FunFam" id="2.60.40.10:FF:000130">
    <property type="entry name" value="Hemicentin 1"/>
    <property type="match status" value="2"/>
</dbReference>
<feature type="domain" description="Ig-like" evidence="13">
    <location>
        <begin position="732"/>
        <end position="815"/>
    </location>
</feature>
<evidence type="ECO:0000313" key="14">
    <source>
        <dbReference type="EMBL" id="CAH2088276.1"/>
    </source>
</evidence>
<feature type="domain" description="Ig-like" evidence="13">
    <location>
        <begin position="550"/>
        <end position="635"/>
    </location>
</feature>
<evidence type="ECO:0000256" key="7">
    <source>
        <dbReference type="ARBA" id="ARBA00023180"/>
    </source>
</evidence>
<dbReference type="InterPro" id="IPR003599">
    <property type="entry name" value="Ig_sub"/>
</dbReference>
<accession>A0AAU9TMB8</accession>
<evidence type="ECO:0000256" key="8">
    <source>
        <dbReference type="ARBA" id="ARBA00023319"/>
    </source>
</evidence>
<dbReference type="SMART" id="SM00209">
    <property type="entry name" value="TSP1"/>
    <property type="match status" value="2"/>
</dbReference>
<feature type="domain" description="Ig-like" evidence="13">
    <location>
        <begin position="820"/>
        <end position="908"/>
    </location>
</feature>
<dbReference type="InterPro" id="IPR049883">
    <property type="entry name" value="NOTCH1_EGF-like"/>
</dbReference>
<dbReference type="CDD" id="cd00096">
    <property type="entry name" value="Ig"/>
    <property type="match status" value="3"/>
</dbReference>
<dbReference type="InterPro" id="IPR036383">
    <property type="entry name" value="TSP1_rpt_sf"/>
</dbReference>
<protein>
    <recommendedName>
        <fullName evidence="10">Hemolin</fullName>
    </recommendedName>
</protein>
<feature type="domain" description="EGF-like" evidence="12">
    <location>
        <begin position="1768"/>
        <end position="1810"/>
    </location>
</feature>
<evidence type="ECO:0000259" key="13">
    <source>
        <dbReference type="PROSITE" id="PS50835"/>
    </source>
</evidence>
<keyword evidence="3 11" id="KW-0245">EGF-like domain</keyword>
<dbReference type="InterPro" id="IPR013098">
    <property type="entry name" value="Ig_I-set"/>
</dbReference>
<dbReference type="PROSITE" id="PS50835">
    <property type="entry name" value="IG_LIKE"/>
    <property type="match status" value="16"/>
</dbReference>
<comment type="subcellular location">
    <subcellularLocation>
        <location evidence="1">Secreted</location>
    </subcellularLocation>
</comment>
<dbReference type="SMART" id="SM00181">
    <property type="entry name" value="EGF"/>
    <property type="match status" value="2"/>
</dbReference>
<keyword evidence="7" id="KW-0325">Glycoprotein</keyword>
<keyword evidence="8" id="KW-0393">Immunoglobulin domain</keyword>
<dbReference type="InterPro" id="IPR036179">
    <property type="entry name" value="Ig-like_dom_sf"/>
</dbReference>
<evidence type="ECO:0000256" key="9">
    <source>
        <dbReference type="ARBA" id="ARBA00061228"/>
    </source>
</evidence>
<dbReference type="Pfam" id="PF13927">
    <property type="entry name" value="Ig_3"/>
    <property type="match status" value="6"/>
</dbReference>
<keyword evidence="6" id="KW-1015">Disulfide bond</keyword>
<evidence type="ECO:0000256" key="10">
    <source>
        <dbReference type="ARBA" id="ARBA00068688"/>
    </source>
</evidence>
<keyword evidence="2" id="KW-0964">Secreted</keyword>
<dbReference type="PROSITE" id="PS01187">
    <property type="entry name" value="EGF_CA"/>
    <property type="match status" value="2"/>
</dbReference>
<dbReference type="GO" id="GO:0005576">
    <property type="term" value="C:extracellular region"/>
    <property type="evidence" value="ECO:0007669"/>
    <property type="project" value="UniProtKB-SubCell"/>
</dbReference>
<keyword evidence="4" id="KW-0732">Signal</keyword>
<evidence type="ECO:0000259" key="12">
    <source>
        <dbReference type="PROSITE" id="PS50026"/>
    </source>
</evidence>
<evidence type="ECO:0000256" key="2">
    <source>
        <dbReference type="ARBA" id="ARBA00022525"/>
    </source>
</evidence>
<reference evidence="14" key="1">
    <citation type="submission" date="2022-03" db="EMBL/GenBank/DDBJ databases">
        <authorList>
            <person name="Tunstrom K."/>
        </authorList>
    </citation>
    <scope>NUCLEOTIDE SEQUENCE</scope>
</reference>
<evidence type="ECO:0000256" key="5">
    <source>
        <dbReference type="ARBA" id="ARBA00022737"/>
    </source>
</evidence>
<evidence type="ECO:0000256" key="6">
    <source>
        <dbReference type="ARBA" id="ARBA00023157"/>
    </source>
</evidence>
<feature type="domain" description="Ig-like" evidence="13">
    <location>
        <begin position="374"/>
        <end position="445"/>
    </location>
</feature>
<gene>
    <name evidence="14" type="ORF">EEDITHA_LOCUS4449</name>
</gene>
<dbReference type="InterPro" id="IPR013783">
    <property type="entry name" value="Ig-like_fold"/>
</dbReference>
<dbReference type="GO" id="GO:0007156">
    <property type="term" value="P:homophilic cell adhesion via plasma membrane adhesion molecules"/>
    <property type="evidence" value="ECO:0007669"/>
    <property type="project" value="TreeGrafter"/>
</dbReference>
<feature type="domain" description="Ig-like" evidence="13">
    <location>
        <begin position="913"/>
        <end position="992"/>
    </location>
</feature>
<feature type="domain" description="Ig-like" evidence="13">
    <location>
        <begin position="452"/>
        <end position="542"/>
    </location>
</feature>
<dbReference type="EMBL" id="CAKOGL010000007">
    <property type="protein sequence ID" value="CAH2088276.1"/>
    <property type="molecule type" value="Genomic_DNA"/>
</dbReference>
<dbReference type="InterPro" id="IPR007110">
    <property type="entry name" value="Ig-like_dom"/>
</dbReference>
<evidence type="ECO:0000256" key="3">
    <source>
        <dbReference type="ARBA" id="ARBA00022536"/>
    </source>
</evidence>
<feature type="domain" description="Ig-like" evidence="13">
    <location>
        <begin position="1263"/>
        <end position="1356"/>
    </location>
</feature>
<dbReference type="Pfam" id="PF07645">
    <property type="entry name" value="EGF_CA"/>
    <property type="match status" value="2"/>
</dbReference>
<dbReference type="InterPro" id="IPR003598">
    <property type="entry name" value="Ig_sub2"/>
</dbReference>
<evidence type="ECO:0000313" key="15">
    <source>
        <dbReference type="Proteomes" id="UP001153954"/>
    </source>
</evidence>
<dbReference type="PROSITE" id="PS01186">
    <property type="entry name" value="EGF_2"/>
    <property type="match status" value="1"/>
</dbReference>
<dbReference type="InterPro" id="IPR000884">
    <property type="entry name" value="TSP1_rpt"/>
</dbReference>
<feature type="domain" description="Ig-like" evidence="13">
    <location>
        <begin position="1167"/>
        <end position="1256"/>
    </location>
</feature>
<keyword evidence="15" id="KW-1185">Reference proteome</keyword>
<dbReference type="FunFam" id="2.10.25.10:FF:000014">
    <property type="entry name" value="Latent-transforming growth factor beta-binding protein 3"/>
    <property type="match status" value="1"/>
</dbReference>
<name>A0AAU9TMB8_EUPED</name>
<dbReference type="SMART" id="SM00179">
    <property type="entry name" value="EGF_CA"/>
    <property type="match status" value="2"/>
</dbReference>
<feature type="domain" description="Ig-like" evidence="13">
    <location>
        <begin position="82"/>
        <end position="174"/>
    </location>
</feature>
<dbReference type="SUPFAM" id="SSF48726">
    <property type="entry name" value="Immunoglobulin"/>
    <property type="match status" value="17"/>
</dbReference>
<dbReference type="Pfam" id="PF00090">
    <property type="entry name" value="TSP_1"/>
    <property type="match status" value="2"/>
</dbReference>
<dbReference type="InterPro" id="IPR000742">
    <property type="entry name" value="EGF"/>
</dbReference>
<dbReference type="SUPFAM" id="SSF57184">
    <property type="entry name" value="Growth factor receptor domain"/>
    <property type="match status" value="1"/>
</dbReference>
<dbReference type="SUPFAM" id="SSF82895">
    <property type="entry name" value="TSP-1 type 1 repeat"/>
    <property type="match status" value="2"/>
</dbReference>
<dbReference type="SMART" id="SM00409">
    <property type="entry name" value="IG"/>
    <property type="match status" value="17"/>
</dbReference>
<dbReference type="GO" id="GO:0005509">
    <property type="term" value="F:calcium ion binding"/>
    <property type="evidence" value="ECO:0007669"/>
    <property type="project" value="InterPro"/>
</dbReference>
<comment type="caution">
    <text evidence="14">The sequence shown here is derived from an EMBL/GenBank/DDBJ whole genome shotgun (WGS) entry which is preliminary data.</text>
</comment>
<dbReference type="PROSITE" id="PS50026">
    <property type="entry name" value="EGF_3"/>
    <property type="match status" value="1"/>
</dbReference>
<feature type="domain" description="Ig-like" evidence="13">
    <location>
        <begin position="1365"/>
        <end position="1453"/>
    </location>
</feature>
<evidence type="ECO:0000256" key="11">
    <source>
        <dbReference type="PROSITE-ProRule" id="PRU00076"/>
    </source>
</evidence>
<dbReference type="InterPro" id="IPR001881">
    <property type="entry name" value="EGF-like_Ca-bd_dom"/>
</dbReference>
<dbReference type="PROSITE" id="PS50092">
    <property type="entry name" value="TSP1"/>
    <property type="match status" value="2"/>
</dbReference>
<dbReference type="FunFam" id="2.60.40.10:FF:000032">
    <property type="entry name" value="palladin isoform X1"/>
    <property type="match status" value="1"/>
</dbReference>
<feature type="domain" description="Ig-like" evidence="13">
    <location>
        <begin position="994"/>
        <end position="1073"/>
    </location>
</feature>
<dbReference type="PANTHER" id="PTHR45080:SF8">
    <property type="entry name" value="IG-LIKE DOMAIN-CONTAINING PROTEIN"/>
    <property type="match status" value="1"/>
</dbReference>
<feature type="domain" description="Ig-like" evidence="13">
    <location>
        <begin position="1080"/>
        <end position="1162"/>
    </location>
</feature>
<dbReference type="Gene3D" id="2.20.100.10">
    <property type="entry name" value="Thrombospondin type-1 (TSP1) repeat"/>
    <property type="match status" value="2"/>
</dbReference>
<sequence>MARTHERVRLSCHSHSSVPQAVAWDLGSLRLMKPETALESKTVDYVIEDMSEGNVGVYHCVAKNVAGQSRASTVVDLIVDPPRVNISAVNTTISEHGDLIISCTIFSETLIQRTQIVFNGTFRNYAVDVRLEPTFDGYYAFNKTIRNVTERNSGLYTCVAANRAGYANDSIEITVQLEPIAQILGPHTITKSEHSDAQYVCHVENAFQVQWLHDNKTVDSNDVNGSYNAVLNVRNVTEDGIWTCNAIRDSYNAYDTIKLIVLIKPHVVIEGLKNITVLNGTNHELVCTIVAKPKPRILWHMETERFLPNVITNPEPNVYKSVLTLDSQKEPVNGTYFCFGENSEGIDQDSVTINVRRKMTLIQGFTDISTELYSQIDLTCNIDCYPSPNIIWYHNETRINTDNNINVSKNNTVVHIHKVDFDDLGLYFCKADNGFENMTVSGNLSVHGLEKPVILKKYNKMVTQKGKTAEISCRIQKGKPKPSITWYYKHNSTEYSSLPGGVMIKGENILIGNTKKNHAGVYRCTAENVLGNDFNDVELIVQYPPEFDVPQESHLEGPIEVKAGVETKLSCNVSGIPPPIVTWTKDEFPVTYSSRVYLSNDSVLVIANATKFDSGVFRCNASSALGFITKDFNITVYMPPQIQVPEDREVSVNEGELVALRCNVTGHPPPDLSWIKDGRLVESPRLYVDEYGLRFVANVTDFGEYTCLASNQYGNASLNYTVYVWVPPHIEPPVEVVEDVLLGTNVHLECDAVGFPIPIIMWEYREEILRENTTDLSFDNFGNLYVNNISSKYEGLFVCVAENIAGVARKNYFVNVNEKPKILADNYTDPYLASDLDTSLTIACRATGRPRPYIAWIKDGYYLDKDSRYDIERDGTLTIKSPSEELSGVYTCVAANGAGNDTRDVRVQVYSLPTIVQEENAASVVTAVEGNEMELHCPVSHAETVKWYKDASLISTGVLKFPNVSRSDEAEYTCVATNVVGSALTRVALQVQWPAALRAPADEDLEVLQGMDHYFHCETDAKPRAKTKWLFNSKPIFGEDKDVLKLLNVQLRQSGVYECVARNEHGTVRKRFSFDVLEPPFISDFDLLDVQLKSGINATLECVAKGSPKPTIEWSFNNTKWFIQNTTLTTNNVTQQSEGLFRCDARNKAGVTHLVYNVVVVSSATVDEVVMYINGEATRVEDKVELRLGSKVRIACKAAGSPSPIVQWIRHGNTVSQNSEDINYADLMLERVGISDNGEYTCIASNEGGIQEKKIKVYVLEPPRIFQTLFQNANHSQTEIDLEVIVGQAFYMHCHPYGNPLPEIYWFKNGFPLRFYDDTMVSTDFGEIVISKSANEDQSGNYTCVARNKVGEASVVYLVDVLVPPPIHKDNIRHASVLINNTLNLTCPAEGRPTPYVMWFKHPYTEIVESTRVKLLDDNYTLIITETKVSDSGKYSCTMTNKVGTTELIYDVVVLKPPTIIGNEGNNTLEEHVVDLRKSIVLKCEVDGNPMPNITWYKDVQRLSESEPHVQNVRGGSLLALWGARERDAGPYVCVAESGAGTAHRRHLLRVRVPGKWSAWSQWSYCNVTCGLGYQHRSRRCQYIDDDDNIIDKISQPDKIILDESSCKGNTEDNRKCHMPACEEEAPPARWSSWSRWSSCSASCGVGTQARTRRCRAELPCVGDNVQIRKCPGLPKCRVNREKNNNFQSNEDDVQYMNPDYLPEATFEMDSNPVGTQQPEGYDDYYTPLESPRQAYYDVNVTENLDQSEQGPCEPGHRYTAKNDSCEDIDECLLETNACHLTQVCSNTARGYRCSCPSGYYSLGVGQRCLDVNECALGRHACEFACVNAAGGYVCACPPHLRLHDDRHHCVSPSSSYRKPHVYEDENNADYLSTSFEYPARKRRH</sequence>
<comment type="caution">
    <text evidence="11">Lacks conserved residue(s) required for the propagation of feature annotation.</text>
</comment>
<dbReference type="PANTHER" id="PTHR45080">
    <property type="entry name" value="CONTACTIN 5"/>
    <property type="match status" value="1"/>
</dbReference>
<dbReference type="GO" id="GO:0005886">
    <property type="term" value="C:plasma membrane"/>
    <property type="evidence" value="ECO:0007669"/>
    <property type="project" value="TreeGrafter"/>
</dbReference>
<dbReference type="CDD" id="cd00054">
    <property type="entry name" value="EGF_CA"/>
    <property type="match status" value="2"/>
</dbReference>